<sequence length="110" mass="11383">MGAQMVGAMSPLVLFPSELFSGPLHAPTLAAQYIVKDVILVAAAMVIASTWTGARLVAEPRSMGSTLFTRAPRVVVASRGGAPVVPARRAEDYRSYAQNGAKGSGGTPRA</sequence>
<gene>
    <name evidence="1" type="ORF">AVDCRST_MAG05-865</name>
</gene>
<proteinExistence type="predicted"/>
<accession>A0A6J4RTY4</accession>
<name>A0A6J4RTY4_9ACTN</name>
<dbReference type="AlphaFoldDB" id="A0A6J4RTY4"/>
<dbReference type="EMBL" id="CADCVM010000098">
    <property type="protein sequence ID" value="CAA9475143.1"/>
    <property type="molecule type" value="Genomic_DNA"/>
</dbReference>
<protein>
    <submittedName>
        <fullName evidence="1">Uncharacterized protein</fullName>
    </submittedName>
</protein>
<reference evidence="1" key="1">
    <citation type="submission" date="2020-02" db="EMBL/GenBank/DDBJ databases">
        <authorList>
            <person name="Meier V. D."/>
        </authorList>
    </citation>
    <scope>NUCLEOTIDE SEQUENCE</scope>
    <source>
        <strain evidence="1">AVDCRST_MAG05</strain>
    </source>
</reference>
<evidence type="ECO:0000313" key="1">
    <source>
        <dbReference type="EMBL" id="CAA9475143.1"/>
    </source>
</evidence>
<organism evidence="1">
    <name type="scientific">uncultured Rubrobacteraceae bacterium</name>
    <dbReference type="NCBI Taxonomy" id="349277"/>
    <lineage>
        <taxon>Bacteria</taxon>
        <taxon>Bacillati</taxon>
        <taxon>Actinomycetota</taxon>
        <taxon>Rubrobacteria</taxon>
        <taxon>Rubrobacterales</taxon>
        <taxon>Rubrobacteraceae</taxon>
        <taxon>environmental samples</taxon>
    </lineage>
</organism>